<evidence type="ECO:0000256" key="4">
    <source>
        <dbReference type="ARBA" id="ARBA00023125"/>
    </source>
</evidence>
<dbReference type="Gene3D" id="1.10.10.10">
    <property type="entry name" value="Winged helix-like DNA-binding domain superfamily/Winged helix DNA-binding domain"/>
    <property type="match status" value="1"/>
</dbReference>
<dbReference type="InterPro" id="IPR013249">
    <property type="entry name" value="RNA_pol_sigma70_r4_t2"/>
</dbReference>
<dbReference type="Gene3D" id="1.10.1740.10">
    <property type="match status" value="1"/>
</dbReference>
<name>A0A6P2D9V6_9BACT</name>
<protein>
    <submittedName>
        <fullName evidence="9">Uncharacterized protein</fullName>
    </submittedName>
</protein>
<feature type="domain" description="RNA polymerase sigma factor 70 region 4 type 2" evidence="8">
    <location>
        <begin position="142"/>
        <end position="190"/>
    </location>
</feature>
<dbReference type="CDD" id="cd06171">
    <property type="entry name" value="Sigma70_r4"/>
    <property type="match status" value="1"/>
</dbReference>
<dbReference type="SUPFAM" id="SSF88659">
    <property type="entry name" value="Sigma3 and sigma4 domains of RNA polymerase sigma factors"/>
    <property type="match status" value="1"/>
</dbReference>
<dbReference type="Pfam" id="PF04542">
    <property type="entry name" value="Sigma70_r2"/>
    <property type="match status" value="1"/>
</dbReference>
<keyword evidence="4" id="KW-0238">DNA-binding</keyword>
<keyword evidence="5" id="KW-0804">Transcription</keyword>
<dbReference type="PANTHER" id="PTHR43133">
    <property type="entry name" value="RNA POLYMERASE ECF-TYPE SIGMA FACTO"/>
    <property type="match status" value="1"/>
</dbReference>
<dbReference type="InterPro" id="IPR039425">
    <property type="entry name" value="RNA_pol_sigma-70-like"/>
</dbReference>
<evidence type="ECO:0000313" key="10">
    <source>
        <dbReference type="Proteomes" id="UP000464178"/>
    </source>
</evidence>
<reference evidence="9 10" key="1">
    <citation type="submission" date="2019-05" db="EMBL/GenBank/DDBJ databases">
        <authorList>
            <consortium name="Science for Life Laboratories"/>
        </authorList>
    </citation>
    <scope>NUCLEOTIDE SEQUENCE [LARGE SCALE GENOMIC DNA]</scope>
    <source>
        <strain evidence="9">Soil9</strain>
    </source>
</reference>
<evidence type="ECO:0000313" key="9">
    <source>
        <dbReference type="EMBL" id="VTR96280.1"/>
    </source>
</evidence>
<dbReference type="PANTHER" id="PTHR43133:SF8">
    <property type="entry name" value="RNA POLYMERASE SIGMA FACTOR HI_1459-RELATED"/>
    <property type="match status" value="1"/>
</dbReference>
<dbReference type="Pfam" id="PF08281">
    <property type="entry name" value="Sigma70_r4_2"/>
    <property type="match status" value="1"/>
</dbReference>
<dbReference type="InterPro" id="IPR013324">
    <property type="entry name" value="RNA_pol_sigma_r3/r4-like"/>
</dbReference>
<keyword evidence="2" id="KW-0805">Transcription regulation</keyword>
<evidence type="ECO:0000256" key="3">
    <source>
        <dbReference type="ARBA" id="ARBA00023082"/>
    </source>
</evidence>
<comment type="similarity">
    <text evidence="1">Belongs to the sigma-70 factor family. ECF subfamily.</text>
</comment>
<accession>A0A6P2D9V6</accession>
<dbReference type="InterPro" id="IPR014284">
    <property type="entry name" value="RNA_pol_sigma-70_dom"/>
</dbReference>
<organism evidence="9 10">
    <name type="scientific">Gemmata massiliana</name>
    <dbReference type="NCBI Taxonomy" id="1210884"/>
    <lineage>
        <taxon>Bacteria</taxon>
        <taxon>Pseudomonadati</taxon>
        <taxon>Planctomycetota</taxon>
        <taxon>Planctomycetia</taxon>
        <taxon>Gemmatales</taxon>
        <taxon>Gemmataceae</taxon>
        <taxon>Gemmata</taxon>
    </lineage>
</organism>
<evidence type="ECO:0000259" key="7">
    <source>
        <dbReference type="Pfam" id="PF04542"/>
    </source>
</evidence>
<proteinExistence type="inferred from homology"/>
<evidence type="ECO:0000256" key="1">
    <source>
        <dbReference type="ARBA" id="ARBA00010641"/>
    </source>
</evidence>
<feature type="region of interest" description="Disordered" evidence="6">
    <location>
        <begin position="289"/>
        <end position="324"/>
    </location>
</feature>
<gene>
    <name evidence="9" type="ORF">SOIL9_14340</name>
</gene>
<sequence>MATDPLAGLLHRLRRTACAGDGGEWPDEQLLKDFIAHRSETAVAALVRRHGPMVWGVCRRVLRRYHDAEDAFQATFLVLVRRAPAIAAPELLANWLYGVAHQTARKARATAAKRNGRERPTAEGPEPVALEREAWGDLWPVLDQELSRLPDTYRSVLVLCDLEGKTRKEAARDTGLPEGTVASRLARARGMLAARLAQRGVALSSGAIVALLAKSTASARVPEAVIASTLVVTHVCTGANGTVPGAVSALADGVLNSMTAIKLKIAVALALVLGALATGATLLNHPGAAAGDDRPVAVRENPPAAGNPAAPPPKREKEPLTAWGPEVGGLRAGLSIRPDAKRAYSYGETITLFVRVRNTSKETVKFQYIRQFLDETPPTTIGADGKEFRQAGLAVLGMHGPVDVSLKPGEEIELESRMAGGAKRAGAPGWRYELRPAGSRGRGATEEHPLFVGRGKVGLQYERVLGNSSSGGLQLDPALSKLATGKLELEVGDAPEPARLDAVLRVQADTKKGIGIRFEHPGTADQSFTSDEYRYAVLDKDGVQVNGALMHLPLAIHTTHLPKTERAVTDYSDYTLDPRKLKSGEEYYVVVTVRNLTALAKFKSD</sequence>
<dbReference type="InterPro" id="IPR007627">
    <property type="entry name" value="RNA_pol_sigma70_r2"/>
</dbReference>
<dbReference type="SUPFAM" id="SSF88946">
    <property type="entry name" value="Sigma2 domain of RNA polymerase sigma factors"/>
    <property type="match status" value="1"/>
</dbReference>
<dbReference type="KEGG" id="gms:SOIL9_14340"/>
<dbReference type="RefSeq" id="WP_162670589.1">
    <property type="nucleotide sequence ID" value="NZ_LR593886.1"/>
</dbReference>
<dbReference type="GO" id="GO:0006352">
    <property type="term" value="P:DNA-templated transcription initiation"/>
    <property type="evidence" value="ECO:0007669"/>
    <property type="project" value="InterPro"/>
</dbReference>
<dbReference type="NCBIfam" id="TIGR02937">
    <property type="entry name" value="sigma70-ECF"/>
    <property type="match status" value="1"/>
</dbReference>
<dbReference type="GO" id="GO:0016987">
    <property type="term" value="F:sigma factor activity"/>
    <property type="evidence" value="ECO:0007669"/>
    <property type="project" value="UniProtKB-KW"/>
</dbReference>
<keyword evidence="10" id="KW-1185">Reference proteome</keyword>
<evidence type="ECO:0000256" key="2">
    <source>
        <dbReference type="ARBA" id="ARBA00023015"/>
    </source>
</evidence>
<dbReference type="InterPro" id="IPR036388">
    <property type="entry name" value="WH-like_DNA-bd_sf"/>
</dbReference>
<dbReference type="InterPro" id="IPR013325">
    <property type="entry name" value="RNA_pol_sigma_r2"/>
</dbReference>
<keyword evidence="3" id="KW-0731">Sigma factor</keyword>
<dbReference type="GO" id="GO:0003677">
    <property type="term" value="F:DNA binding"/>
    <property type="evidence" value="ECO:0007669"/>
    <property type="project" value="UniProtKB-KW"/>
</dbReference>
<dbReference type="EMBL" id="LR593886">
    <property type="protein sequence ID" value="VTR96280.1"/>
    <property type="molecule type" value="Genomic_DNA"/>
</dbReference>
<evidence type="ECO:0000259" key="8">
    <source>
        <dbReference type="Pfam" id="PF08281"/>
    </source>
</evidence>
<evidence type="ECO:0000256" key="6">
    <source>
        <dbReference type="SAM" id="MobiDB-lite"/>
    </source>
</evidence>
<dbReference type="AlphaFoldDB" id="A0A6P2D9V6"/>
<evidence type="ECO:0000256" key="5">
    <source>
        <dbReference type="ARBA" id="ARBA00023163"/>
    </source>
</evidence>
<feature type="domain" description="RNA polymerase sigma-70 region 2" evidence="7">
    <location>
        <begin position="46"/>
        <end position="111"/>
    </location>
</feature>
<dbReference type="Proteomes" id="UP000464178">
    <property type="component" value="Chromosome"/>
</dbReference>